<sequence>MRRGTRIHGSEVKFVKMSTISRHFGLKYKEESYMFKELEKVRQETKKDFLRFKQKLASKPAVDESPVHSLHAPSPARPARVSCAAARTSRVYPPAKGPAMSAAALLQEVLGGAPRPSGLGEAAAPGKTQSFRPRDFYLRSSAFLRHQALKKPPVIASGFGTARPVVLLPPPEPPVKRRARGVLESSRHAAPRRVLDLRRGREESQEVAPLAGPRMAKERKASSVSAEDRYMEASSGRRKVRICTHFVSESGAREAREAVGLGAQGEQESWPPSDAREAAWQALLPARVIPTSIEEIIASLQSEAQLASDQTIKELIRSVLGQNYDIRMEDISLMGKMYLKTSPMQVETPEIQAEYKFQMGAEESQMSVHKELPETMSSILQIEQEDIEWGPSEAESIVFKPQEISQVQPAEELSKPLEDGQPTSDSKEAKRVSLTAKSPEFLQIEGKEIKRMRKRKSLRPRKSSKPLCDKKLHKKITQDYSMPHLHDLCTTIPAQELPIDLRLASRVYHTANRKGHDTLLGKFGTSFLDDCFTDEEQTDRILYGIPVMDDNQEYVHIPPTLQGIPPELAQGTREHAHKPHLQVLGEEMCAYPEFTKLFWNAAAPKFSVPESVMKETLYPKYESVQASRLLTDKFSCKSSVITLHQHSRTNFWCFLPRKSASFESIQKWFSAQPTQLRRVKSSVDLRKEEIIAPLEIKNDMQSSIKEVMFQKAKELKRQLQLSKLNKTEEPKYVKENIDDIFDNMCEKHSLRNLSLTLIEASKKAGISYIVYPKKKKMKWKKRLKQQKLIFVYEELSKPPKSLERSASHGILPGQKKYLFKVPLYERQIRSPSLPLYLNFEKFVQAKGGIPENIDPRTWALDRLLEYKDACTPVKEKDDKISVPKDPPERVKEPPKLKLNNYVESDLPQEVVKYYESEVKILTEEINDKTKYPAFAYCRRGAIYRKLGKLQSAMNDLQRVMLLEPLFLNAYWHRHLIYLFQDKINEALDDLNYIHKYNKNNTEAYLSKAEIYRGKKDITLAILNYTQAIKCRPTDADIYFRRGEMYEIANKVLAIDDFSKCIFYDPKRTDALLKRGLFYYENENWFAAIEDFTALLNIDHQNSQARTYRGIAYVKRKFYKEATQDFSAAIHLDPNNWLALYYRGCLFRKSNPFRALQDYSVSALINDGYENLGCFLHRGIVYAHLKLWLLAICDFETVISLERTITLAYVNIGLIHLLHLDNYTEAIWQFSEAIRIDPLCIQSYLCRAETYFKLHKLKKAVNELSRAIHLQPDGIQLYIRRGQYLLMMKCYDLAKFTIYQIAEMDKGLIELSPMQQALIYSFCENHDKAIEVLDGISWNRAEMTVCAVLAKVQMKAKRTKEAVKMLKKVLDAISHFDKGPNATAISADCLYNLGLCYMEEGNLQMALTDYGIVLLLDATETVKLNTFLNRGLIYVELDQYGFALEDFKQAALISQTNGSLCHATAMCHHRINEFEEAVNFFTWALKINPCFLDAYVGRGNSYMEYGHDEATKQAQKDFLKALHINPAYMKARISFGYNLQAQGKFQKAWNHFTIAIDIDPKNYLAYEGRAVVCLQMGNNFAAMQDINAAMKINTTAEFLTNRGVIHEFMGHKQNAMKDYQDAISLNPKYSLAYFNAGNIYFHHRQFSQASDYFSKALKFDPENEYVLMNRAITNTILKKYEEAKEDFANVIESCPLWAAVYFNRAHFYYCLKQYELAEEDLNKALSLKPNDALVYNFRAKVRGKIGLIEEAMADYNQALDLEDYASVI</sequence>
<feature type="repeat" description="TPR" evidence="3">
    <location>
        <begin position="1629"/>
        <end position="1662"/>
    </location>
</feature>
<evidence type="ECO:0000313" key="5">
    <source>
        <dbReference type="Ensembl" id="ENSPPYP00000006543.2"/>
    </source>
</evidence>
<dbReference type="Pfam" id="PF07719">
    <property type="entry name" value="TPR_2"/>
    <property type="match status" value="1"/>
</dbReference>
<evidence type="ECO:0000256" key="3">
    <source>
        <dbReference type="PROSITE-ProRule" id="PRU00339"/>
    </source>
</evidence>
<dbReference type="InterPro" id="IPR013105">
    <property type="entry name" value="TPR_2"/>
</dbReference>
<evidence type="ECO:0000313" key="6">
    <source>
        <dbReference type="Proteomes" id="UP000001595"/>
    </source>
</evidence>
<feature type="repeat" description="TPR" evidence="3">
    <location>
        <begin position="1595"/>
        <end position="1628"/>
    </location>
</feature>
<keyword evidence="6" id="KW-1185">Reference proteome</keyword>
<feature type="repeat" description="TPR" evidence="3">
    <location>
        <begin position="1423"/>
        <end position="1456"/>
    </location>
</feature>
<dbReference type="Proteomes" id="UP000001595">
    <property type="component" value="Chromosome 14"/>
</dbReference>
<dbReference type="Ensembl" id="ENSPPYT00000006802.2">
    <property type="protein sequence ID" value="ENSPPYP00000006543.2"/>
    <property type="gene ID" value="ENSPPYG00000005760.3"/>
</dbReference>
<gene>
    <name evidence="5" type="primary">TTC6</name>
</gene>
<feature type="repeat" description="TPR" evidence="3">
    <location>
        <begin position="1697"/>
        <end position="1730"/>
    </location>
</feature>
<dbReference type="InParanoid" id="H2NL27"/>
<dbReference type="eggNOG" id="ENOG502SBNQ">
    <property type="taxonomic scope" value="Eukaryota"/>
</dbReference>
<dbReference type="Pfam" id="PF13181">
    <property type="entry name" value="TPR_8"/>
    <property type="match status" value="3"/>
</dbReference>
<dbReference type="SUPFAM" id="SSF48452">
    <property type="entry name" value="TPR-like"/>
    <property type="match status" value="5"/>
</dbReference>
<evidence type="ECO:0000256" key="2">
    <source>
        <dbReference type="ARBA" id="ARBA00022803"/>
    </source>
</evidence>
<proteinExistence type="predicted"/>
<dbReference type="GeneTree" id="ENSGT00940000161150"/>
<feature type="region of interest" description="Disordered" evidence="4">
    <location>
        <begin position="408"/>
        <end position="435"/>
    </location>
</feature>
<organism evidence="5 6">
    <name type="scientific">Pongo abelii</name>
    <name type="common">Sumatran orangutan</name>
    <name type="synonym">Pongo pygmaeus abelii</name>
    <dbReference type="NCBI Taxonomy" id="9601"/>
    <lineage>
        <taxon>Eukaryota</taxon>
        <taxon>Metazoa</taxon>
        <taxon>Chordata</taxon>
        <taxon>Craniata</taxon>
        <taxon>Vertebrata</taxon>
        <taxon>Euteleostomi</taxon>
        <taxon>Mammalia</taxon>
        <taxon>Eutheria</taxon>
        <taxon>Euarchontoglires</taxon>
        <taxon>Primates</taxon>
        <taxon>Haplorrhini</taxon>
        <taxon>Catarrhini</taxon>
        <taxon>Hominidae</taxon>
        <taxon>Pongo</taxon>
    </lineage>
</organism>
<feature type="repeat" description="TPR" evidence="3">
    <location>
        <begin position="1240"/>
        <end position="1273"/>
    </location>
</feature>
<evidence type="ECO:0000256" key="4">
    <source>
        <dbReference type="SAM" id="MobiDB-lite"/>
    </source>
</evidence>
<dbReference type="InterPro" id="IPR011990">
    <property type="entry name" value="TPR-like_helical_dom_sf"/>
</dbReference>
<keyword evidence="1" id="KW-0677">Repeat</keyword>
<keyword evidence="2 3" id="KW-0802">TPR repeat</keyword>
<dbReference type="PROSITE" id="PS50005">
    <property type="entry name" value="TPR"/>
    <property type="match status" value="11"/>
</dbReference>
<feature type="repeat" description="TPR" evidence="3">
    <location>
        <begin position="1102"/>
        <end position="1135"/>
    </location>
</feature>
<dbReference type="PANTHER" id="PTHR44858:SF1">
    <property type="entry name" value="UDP-N-ACETYLGLUCOSAMINE--PEPTIDE N-ACETYLGLUCOSAMINYLTRANSFERASE SPINDLY-RELATED"/>
    <property type="match status" value="1"/>
</dbReference>
<feature type="repeat" description="TPR" evidence="3">
    <location>
        <begin position="933"/>
        <end position="966"/>
    </location>
</feature>
<dbReference type="PANTHER" id="PTHR44858">
    <property type="entry name" value="TETRATRICOPEPTIDE REPEAT PROTEIN 6"/>
    <property type="match status" value="1"/>
</dbReference>
<feature type="repeat" description="TPR" evidence="3">
    <location>
        <begin position="1068"/>
        <end position="1101"/>
    </location>
</feature>
<reference evidence="5 6" key="1">
    <citation type="submission" date="2008-02" db="EMBL/GenBank/DDBJ databases">
        <title>A 6x draft sequence assembly of the Pongo pygmaeus abelii genome.</title>
        <authorList>
            <person name="Wilson R.K."/>
            <person name="Mardis E."/>
        </authorList>
    </citation>
    <scope>NUCLEOTIDE SEQUENCE [LARGE SCALE GENOMIC DNA]</scope>
</reference>
<dbReference type="AlphaFoldDB" id="H2NL27"/>
<dbReference type="InterPro" id="IPR050498">
    <property type="entry name" value="Ycf3"/>
</dbReference>
<accession>A0A2J8V9H1</accession>
<dbReference type="InterPro" id="IPR019734">
    <property type="entry name" value="TPR_rpt"/>
</dbReference>
<evidence type="ECO:0000256" key="1">
    <source>
        <dbReference type="ARBA" id="ARBA00022737"/>
    </source>
</evidence>
<feature type="repeat" description="TPR" evidence="3">
    <location>
        <begin position="1386"/>
        <end position="1419"/>
    </location>
</feature>
<reference evidence="5" key="2">
    <citation type="submission" date="2025-08" db="UniProtKB">
        <authorList>
            <consortium name="Ensembl"/>
        </authorList>
    </citation>
    <scope>IDENTIFICATION</scope>
</reference>
<dbReference type="Gene3D" id="1.25.40.10">
    <property type="entry name" value="Tetratricopeptide repeat domain"/>
    <property type="match status" value="10"/>
</dbReference>
<feature type="repeat" description="TPR" evidence="3">
    <location>
        <begin position="1001"/>
        <end position="1034"/>
    </location>
</feature>
<name>H2NL27_PONAB</name>
<dbReference type="Pfam" id="PF00515">
    <property type="entry name" value="TPR_1"/>
    <property type="match status" value="1"/>
</dbReference>
<dbReference type="SMART" id="SM00028">
    <property type="entry name" value="TPR"/>
    <property type="match status" value="21"/>
</dbReference>
<feature type="repeat" description="TPR" evidence="3">
    <location>
        <begin position="1528"/>
        <end position="1561"/>
    </location>
</feature>
<dbReference type="HOGENOM" id="CLU_622489_0_0_1"/>
<accession>H2NL27</accession>
<dbReference type="PROSITE" id="PS50293">
    <property type="entry name" value="TPR_REGION"/>
    <property type="match status" value="1"/>
</dbReference>
<protein>
    <submittedName>
        <fullName evidence="5">Tetratricopeptide repeat domain 6</fullName>
    </submittedName>
</protein>
<reference evidence="5" key="3">
    <citation type="submission" date="2025-09" db="UniProtKB">
        <authorList>
            <consortium name="Ensembl"/>
        </authorList>
    </citation>
    <scope>IDENTIFICATION</scope>
</reference>